<dbReference type="AlphaFoldDB" id="A0A1E7DLU6"/>
<dbReference type="RefSeq" id="WP_069939300.1">
    <property type="nucleotide sequence ID" value="NZ_MAMP01000023.1"/>
</dbReference>
<dbReference type="STRING" id="1714016.BA724_10410"/>
<evidence type="ECO:0000313" key="3">
    <source>
        <dbReference type="Proteomes" id="UP000095658"/>
    </source>
</evidence>
<reference evidence="2 3" key="1">
    <citation type="submission" date="2016-06" db="EMBL/GenBank/DDBJ databases">
        <title>Domibacillus iocasae genome sequencing.</title>
        <authorList>
            <person name="Verma A."/>
            <person name="Pal Y."/>
            <person name="Ojha A.K."/>
            <person name="Krishnamurthi S."/>
        </authorList>
    </citation>
    <scope>NUCLEOTIDE SEQUENCE [LARGE SCALE GENOMIC DNA]</scope>
    <source>
        <strain evidence="2 3">DSM 29979</strain>
    </source>
</reference>
<comment type="caution">
    <text evidence="2">The sequence shown here is derived from an EMBL/GenBank/DDBJ whole genome shotgun (WGS) entry which is preliminary data.</text>
</comment>
<dbReference type="OrthoDB" id="1653819at2"/>
<sequence>MSLGTQFETAIAMIGMGICFGLMVEIYQRIRPKKKGAVFLTDVLFWINYAVLLFASLYHVNDGIVRLSFFLFWLAGCMMYITGLRRFILPLVDGLFFCIRFLYRLIYGMIRLVLVIPILFTAKCILSLARMSKFLLLWVVKVLIVRPWTAIVRTKK</sequence>
<keyword evidence="1" id="KW-0472">Membrane</keyword>
<evidence type="ECO:0000313" key="2">
    <source>
        <dbReference type="EMBL" id="OES44067.1"/>
    </source>
</evidence>
<name>A0A1E7DLU6_9BACI</name>
<protein>
    <submittedName>
        <fullName evidence="2">Spore cortex biosynthesis protein YabQ</fullName>
    </submittedName>
</protein>
<proteinExistence type="predicted"/>
<dbReference type="Proteomes" id="UP000095658">
    <property type="component" value="Unassembled WGS sequence"/>
</dbReference>
<feature type="transmembrane region" description="Helical" evidence="1">
    <location>
        <begin position="36"/>
        <end position="58"/>
    </location>
</feature>
<dbReference type="Pfam" id="PF09578">
    <property type="entry name" value="Spore_YabQ"/>
    <property type="match status" value="1"/>
</dbReference>
<keyword evidence="3" id="KW-1185">Reference proteome</keyword>
<accession>A0A1E7DLU6</accession>
<feature type="transmembrane region" description="Helical" evidence="1">
    <location>
        <begin position="135"/>
        <end position="152"/>
    </location>
</feature>
<feature type="transmembrane region" description="Helical" evidence="1">
    <location>
        <begin position="64"/>
        <end position="84"/>
    </location>
</feature>
<organism evidence="2 3">
    <name type="scientific">Domibacillus iocasae</name>
    <dbReference type="NCBI Taxonomy" id="1714016"/>
    <lineage>
        <taxon>Bacteria</taxon>
        <taxon>Bacillati</taxon>
        <taxon>Bacillota</taxon>
        <taxon>Bacilli</taxon>
        <taxon>Bacillales</taxon>
        <taxon>Bacillaceae</taxon>
        <taxon>Domibacillus</taxon>
    </lineage>
</organism>
<evidence type="ECO:0000256" key="1">
    <source>
        <dbReference type="SAM" id="Phobius"/>
    </source>
</evidence>
<feature type="transmembrane region" description="Helical" evidence="1">
    <location>
        <begin position="105"/>
        <end position="129"/>
    </location>
</feature>
<dbReference type="EMBL" id="MAMP01000023">
    <property type="protein sequence ID" value="OES44067.1"/>
    <property type="molecule type" value="Genomic_DNA"/>
</dbReference>
<keyword evidence="1" id="KW-0812">Transmembrane</keyword>
<dbReference type="NCBIfam" id="TIGR02893">
    <property type="entry name" value="spore_yabQ"/>
    <property type="match status" value="1"/>
</dbReference>
<gene>
    <name evidence="2" type="ORF">BA724_10410</name>
</gene>
<dbReference type="InterPro" id="IPR019074">
    <property type="entry name" value="YabQ"/>
</dbReference>
<keyword evidence="1" id="KW-1133">Transmembrane helix</keyword>
<feature type="transmembrane region" description="Helical" evidence="1">
    <location>
        <begin position="6"/>
        <end position="24"/>
    </location>
</feature>